<dbReference type="PANTHER" id="PTHR18867">
    <property type="entry name" value="RAD50"/>
    <property type="match status" value="1"/>
</dbReference>
<gene>
    <name evidence="12" type="ORF">L211DRAFT_109162</name>
</gene>
<dbReference type="Gene3D" id="3.40.50.300">
    <property type="entry name" value="P-loop containing nucleotide triphosphate hydrolases"/>
    <property type="match status" value="1"/>
</dbReference>
<comment type="cofactor">
    <cofactor evidence="1">
        <name>Zn(2+)</name>
        <dbReference type="ChEBI" id="CHEBI:29105"/>
    </cofactor>
</comment>
<proteinExistence type="inferred from homology"/>
<dbReference type="AlphaFoldDB" id="A0A3N4LQZ8"/>
<dbReference type="GO" id="GO:0030870">
    <property type="term" value="C:Mre11 complex"/>
    <property type="evidence" value="ECO:0007669"/>
    <property type="project" value="TreeGrafter"/>
</dbReference>
<dbReference type="GO" id="GO:0000794">
    <property type="term" value="C:condensed nuclear chromosome"/>
    <property type="evidence" value="ECO:0007669"/>
    <property type="project" value="TreeGrafter"/>
</dbReference>
<evidence type="ECO:0000313" key="12">
    <source>
        <dbReference type="EMBL" id="RPB25276.1"/>
    </source>
</evidence>
<comment type="subcellular location">
    <subcellularLocation>
        <location evidence="3">Chromosome</location>
    </subcellularLocation>
    <subcellularLocation>
        <location evidence="2">Nucleus</location>
    </subcellularLocation>
</comment>
<keyword evidence="6" id="KW-0479">Metal-binding</keyword>
<evidence type="ECO:0000256" key="9">
    <source>
        <dbReference type="ARBA" id="ARBA00049360"/>
    </source>
</evidence>
<evidence type="ECO:0000256" key="5">
    <source>
        <dbReference type="ARBA" id="ARBA00022454"/>
    </source>
</evidence>
<dbReference type="OrthoDB" id="18797at2759"/>
<name>A0A3N4LQZ8_9PEZI</name>
<evidence type="ECO:0000259" key="11">
    <source>
        <dbReference type="Pfam" id="PF13476"/>
    </source>
</evidence>
<dbReference type="EMBL" id="ML121538">
    <property type="protein sequence ID" value="RPB25276.1"/>
    <property type="molecule type" value="Genomic_DNA"/>
</dbReference>
<dbReference type="InterPro" id="IPR027417">
    <property type="entry name" value="P-loop_NTPase"/>
</dbReference>
<feature type="coiled-coil region" evidence="10">
    <location>
        <begin position="132"/>
        <end position="169"/>
    </location>
</feature>
<dbReference type="InterPro" id="IPR038729">
    <property type="entry name" value="Rad50/SbcC_AAA"/>
</dbReference>
<dbReference type="GO" id="GO:0043047">
    <property type="term" value="F:single-stranded telomeric DNA binding"/>
    <property type="evidence" value="ECO:0007669"/>
    <property type="project" value="TreeGrafter"/>
</dbReference>
<evidence type="ECO:0000256" key="2">
    <source>
        <dbReference type="ARBA" id="ARBA00004123"/>
    </source>
</evidence>
<dbReference type="Proteomes" id="UP000267821">
    <property type="component" value="Unassembled WGS sequence"/>
</dbReference>
<reference evidence="12 13" key="1">
    <citation type="journal article" date="2018" name="Nat. Ecol. Evol.">
        <title>Pezizomycetes genomes reveal the molecular basis of ectomycorrhizal truffle lifestyle.</title>
        <authorList>
            <person name="Murat C."/>
            <person name="Payen T."/>
            <person name="Noel B."/>
            <person name="Kuo A."/>
            <person name="Morin E."/>
            <person name="Chen J."/>
            <person name="Kohler A."/>
            <person name="Krizsan K."/>
            <person name="Balestrini R."/>
            <person name="Da Silva C."/>
            <person name="Montanini B."/>
            <person name="Hainaut M."/>
            <person name="Levati E."/>
            <person name="Barry K.W."/>
            <person name="Belfiori B."/>
            <person name="Cichocki N."/>
            <person name="Clum A."/>
            <person name="Dockter R.B."/>
            <person name="Fauchery L."/>
            <person name="Guy J."/>
            <person name="Iotti M."/>
            <person name="Le Tacon F."/>
            <person name="Lindquist E.A."/>
            <person name="Lipzen A."/>
            <person name="Malagnac F."/>
            <person name="Mello A."/>
            <person name="Molinier V."/>
            <person name="Miyauchi S."/>
            <person name="Poulain J."/>
            <person name="Riccioni C."/>
            <person name="Rubini A."/>
            <person name="Sitrit Y."/>
            <person name="Splivallo R."/>
            <person name="Traeger S."/>
            <person name="Wang M."/>
            <person name="Zifcakova L."/>
            <person name="Wipf D."/>
            <person name="Zambonelli A."/>
            <person name="Paolocci F."/>
            <person name="Nowrousian M."/>
            <person name="Ottonello S."/>
            <person name="Baldrian P."/>
            <person name="Spatafora J.W."/>
            <person name="Henrissat B."/>
            <person name="Nagy L.G."/>
            <person name="Aury J.M."/>
            <person name="Wincker P."/>
            <person name="Grigoriev I.V."/>
            <person name="Bonfante P."/>
            <person name="Martin F.M."/>
        </authorList>
    </citation>
    <scope>NUCLEOTIDE SEQUENCE [LARGE SCALE GENOMIC DNA]</scope>
    <source>
        <strain evidence="12 13">ATCC MYA-4762</strain>
    </source>
</reference>
<sequence>MCKEKEVMAQVKLSFKSTDGAKVVCTRSLQVTMKANTRSQKTLEGQLLVVKNGERTTLSSKVADLNTVMLQYLGVSKAVLDYVIFCHQDESLWPMSEPATLKKKFDDIFEAVKYTNAIKNIKDLVKKQKEDLGQEKVRLEQYRIDKDRAERAEKKSRDLHTEVECQRDKITALDAEIKASTKETQEYWKTASEFEAMIAALNGKRQQMVTMKENIEDLAKGLELVEDSDEELENMKRDYDTRMRVFEDSIKTLEAQQGQLHVELQRVRGALEVKLTEQGTATAEKKVNLSL</sequence>
<dbReference type="Pfam" id="PF13476">
    <property type="entry name" value="AAA_23"/>
    <property type="match status" value="1"/>
</dbReference>
<evidence type="ECO:0000256" key="1">
    <source>
        <dbReference type="ARBA" id="ARBA00001947"/>
    </source>
</evidence>
<evidence type="ECO:0000256" key="7">
    <source>
        <dbReference type="ARBA" id="ARBA00022833"/>
    </source>
</evidence>
<comment type="similarity">
    <text evidence="4">Belongs to the SMC family. RAD50 subfamily.</text>
</comment>
<dbReference type="InParanoid" id="A0A3N4LQZ8"/>
<keyword evidence="5" id="KW-0158">Chromosome</keyword>
<comment type="catalytic activity">
    <reaction evidence="9">
        <text>ATP + H2O = ADP + phosphate + H(+)</text>
        <dbReference type="Rhea" id="RHEA:13065"/>
        <dbReference type="ChEBI" id="CHEBI:15377"/>
        <dbReference type="ChEBI" id="CHEBI:15378"/>
        <dbReference type="ChEBI" id="CHEBI:30616"/>
        <dbReference type="ChEBI" id="CHEBI:43474"/>
        <dbReference type="ChEBI" id="CHEBI:456216"/>
    </reaction>
</comment>
<feature type="domain" description="Rad50/SbcC-type AAA" evidence="11">
    <location>
        <begin position="4"/>
        <end position="169"/>
    </location>
</feature>
<dbReference type="GO" id="GO:0006302">
    <property type="term" value="P:double-strand break repair"/>
    <property type="evidence" value="ECO:0007669"/>
    <property type="project" value="TreeGrafter"/>
</dbReference>
<dbReference type="GO" id="GO:0070192">
    <property type="term" value="P:chromosome organization involved in meiotic cell cycle"/>
    <property type="evidence" value="ECO:0007669"/>
    <property type="project" value="TreeGrafter"/>
</dbReference>
<dbReference type="GO" id="GO:0007004">
    <property type="term" value="P:telomere maintenance via telomerase"/>
    <property type="evidence" value="ECO:0007669"/>
    <property type="project" value="TreeGrafter"/>
</dbReference>
<keyword evidence="7" id="KW-0862">Zinc</keyword>
<dbReference type="PANTHER" id="PTHR18867:SF12">
    <property type="entry name" value="DNA REPAIR PROTEIN RAD50"/>
    <property type="match status" value="1"/>
</dbReference>
<dbReference type="GO" id="GO:0051880">
    <property type="term" value="F:G-quadruplex DNA binding"/>
    <property type="evidence" value="ECO:0007669"/>
    <property type="project" value="TreeGrafter"/>
</dbReference>
<protein>
    <recommendedName>
        <fullName evidence="11">Rad50/SbcC-type AAA domain-containing protein</fullName>
    </recommendedName>
</protein>
<dbReference type="GO" id="GO:0003691">
    <property type="term" value="F:double-stranded telomeric DNA binding"/>
    <property type="evidence" value="ECO:0007669"/>
    <property type="project" value="TreeGrafter"/>
</dbReference>
<evidence type="ECO:0000256" key="8">
    <source>
        <dbReference type="ARBA" id="ARBA00023242"/>
    </source>
</evidence>
<evidence type="ECO:0000313" key="13">
    <source>
        <dbReference type="Proteomes" id="UP000267821"/>
    </source>
</evidence>
<evidence type="ECO:0000256" key="6">
    <source>
        <dbReference type="ARBA" id="ARBA00022723"/>
    </source>
</evidence>
<keyword evidence="8" id="KW-0539">Nucleus</keyword>
<evidence type="ECO:0000256" key="4">
    <source>
        <dbReference type="ARBA" id="ARBA00009439"/>
    </source>
</evidence>
<organism evidence="12 13">
    <name type="scientific">Terfezia boudieri ATCC MYA-4762</name>
    <dbReference type="NCBI Taxonomy" id="1051890"/>
    <lineage>
        <taxon>Eukaryota</taxon>
        <taxon>Fungi</taxon>
        <taxon>Dikarya</taxon>
        <taxon>Ascomycota</taxon>
        <taxon>Pezizomycotina</taxon>
        <taxon>Pezizomycetes</taxon>
        <taxon>Pezizales</taxon>
        <taxon>Pezizaceae</taxon>
        <taxon>Terfezia</taxon>
    </lineage>
</organism>
<dbReference type="STRING" id="1051890.A0A3N4LQZ8"/>
<dbReference type="GO" id="GO:0000722">
    <property type="term" value="P:telomere maintenance via recombination"/>
    <property type="evidence" value="ECO:0007669"/>
    <property type="project" value="TreeGrafter"/>
</dbReference>
<keyword evidence="13" id="KW-1185">Reference proteome</keyword>
<keyword evidence="10" id="KW-0175">Coiled coil</keyword>
<evidence type="ECO:0000256" key="3">
    <source>
        <dbReference type="ARBA" id="ARBA00004286"/>
    </source>
</evidence>
<evidence type="ECO:0000256" key="10">
    <source>
        <dbReference type="SAM" id="Coils"/>
    </source>
</evidence>
<accession>A0A3N4LQZ8</accession>